<keyword evidence="3" id="KW-1185">Reference proteome</keyword>
<feature type="transmembrane region" description="Helical" evidence="1">
    <location>
        <begin position="36"/>
        <end position="62"/>
    </location>
</feature>
<evidence type="ECO:0000313" key="2">
    <source>
        <dbReference type="EMBL" id="GIY19078.1"/>
    </source>
</evidence>
<gene>
    <name evidence="2" type="ORF">CEXT_174481</name>
</gene>
<reference evidence="2 3" key="1">
    <citation type="submission" date="2021-06" db="EMBL/GenBank/DDBJ databases">
        <title>Caerostris extrusa draft genome.</title>
        <authorList>
            <person name="Kono N."/>
            <person name="Arakawa K."/>
        </authorList>
    </citation>
    <scope>NUCLEOTIDE SEQUENCE [LARGE SCALE GENOMIC DNA]</scope>
</reference>
<proteinExistence type="predicted"/>
<accession>A0AAV4RAT5</accession>
<keyword evidence="1" id="KW-0472">Membrane</keyword>
<organism evidence="2 3">
    <name type="scientific">Caerostris extrusa</name>
    <name type="common">Bark spider</name>
    <name type="synonym">Caerostris bankana</name>
    <dbReference type="NCBI Taxonomy" id="172846"/>
    <lineage>
        <taxon>Eukaryota</taxon>
        <taxon>Metazoa</taxon>
        <taxon>Ecdysozoa</taxon>
        <taxon>Arthropoda</taxon>
        <taxon>Chelicerata</taxon>
        <taxon>Arachnida</taxon>
        <taxon>Araneae</taxon>
        <taxon>Araneomorphae</taxon>
        <taxon>Entelegynae</taxon>
        <taxon>Araneoidea</taxon>
        <taxon>Araneidae</taxon>
        <taxon>Caerostris</taxon>
    </lineage>
</organism>
<evidence type="ECO:0000256" key="1">
    <source>
        <dbReference type="SAM" id="Phobius"/>
    </source>
</evidence>
<keyword evidence="1" id="KW-0812">Transmembrane</keyword>
<evidence type="ECO:0008006" key="4">
    <source>
        <dbReference type="Google" id="ProtNLM"/>
    </source>
</evidence>
<dbReference type="EMBL" id="BPLR01007712">
    <property type="protein sequence ID" value="GIY19078.1"/>
    <property type="molecule type" value="Genomic_DNA"/>
</dbReference>
<protein>
    <recommendedName>
        <fullName evidence="4">RNase H type-1 domain-containing protein</fullName>
    </recommendedName>
</protein>
<dbReference type="AlphaFoldDB" id="A0AAV4RAT5"/>
<name>A0AAV4RAT5_CAEEX</name>
<comment type="caution">
    <text evidence="2">The sequence shown here is derived from an EMBL/GenBank/DDBJ whole genome shotgun (WGS) entry which is preliminary data.</text>
</comment>
<evidence type="ECO:0000313" key="3">
    <source>
        <dbReference type="Proteomes" id="UP001054945"/>
    </source>
</evidence>
<sequence>MATVDSRSGSTHAGHHMNAGPYFEMADMRDRQTVQIAQFVIGFWTVLHSFVCVLVATLLSIVNSEPWRRVEFFEGHLPLVSEDSKKYCLDSELKYTPLPTMHESFPYDSYLHIYTDGSFEGVIRNARAVIYSINFTLSYAIGRPFDNFDGETAAISLALVKIKKCEERKYLLFC</sequence>
<dbReference type="Proteomes" id="UP001054945">
    <property type="component" value="Unassembled WGS sequence"/>
</dbReference>
<keyword evidence="1" id="KW-1133">Transmembrane helix</keyword>